<dbReference type="GO" id="GO:0016787">
    <property type="term" value="F:hydrolase activity"/>
    <property type="evidence" value="ECO:0007669"/>
    <property type="project" value="InterPro"/>
</dbReference>
<dbReference type="InterPro" id="IPR051631">
    <property type="entry name" value="Ankyrin-KH/SAM_domain"/>
</dbReference>
<evidence type="ECO:0000256" key="12">
    <source>
        <dbReference type="SAM" id="Coils"/>
    </source>
</evidence>
<keyword evidence="18" id="KW-1185">Reference proteome</keyword>
<dbReference type="Pfam" id="PF09409">
    <property type="entry name" value="PUB"/>
    <property type="match status" value="1"/>
</dbReference>
<dbReference type="Gene3D" id="1.20.58.2190">
    <property type="match status" value="1"/>
</dbReference>
<keyword evidence="6" id="KW-0677">Repeat</keyword>
<evidence type="ECO:0000256" key="2">
    <source>
        <dbReference type="ARBA" id="ARBA00004906"/>
    </source>
</evidence>
<evidence type="ECO:0000313" key="18">
    <source>
        <dbReference type="Proteomes" id="UP000037460"/>
    </source>
</evidence>
<dbReference type="InterPro" id="IPR036770">
    <property type="entry name" value="Ankyrin_rpt-contain_sf"/>
</dbReference>
<dbReference type="InterPro" id="IPR006935">
    <property type="entry name" value="Helicase/UvrB_N"/>
</dbReference>
<keyword evidence="12" id="KW-0175">Coiled coil</keyword>
<evidence type="ECO:0000259" key="15">
    <source>
        <dbReference type="Pfam" id="PF09409"/>
    </source>
</evidence>
<feature type="compositionally biased region" description="Low complexity" evidence="13">
    <location>
        <begin position="1690"/>
        <end position="1700"/>
    </location>
</feature>
<dbReference type="Pfam" id="PF18346">
    <property type="entry name" value="SH3_15"/>
    <property type="match status" value="1"/>
</dbReference>
<keyword evidence="5" id="KW-0479">Metal-binding</keyword>
<dbReference type="Pfam" id="PF13637">
    <property type="entry name" value="Ank_4"/>
    <property type="match status" value="1"/>
</dbReference>
<dbReference type="UniPathway" id="UPA00143"/>
<dbReference type="Proteomes" id="UP000037460">
    <property type="component" value="Unassembled WGS sequence"/>
</dbReference>
<evidence type="ECO:0000256" key="9">
    <source>
        <dbReference type="ARBA" id="ARBA00022833"/>
    </source>
</evidence>
<evidence type="ECO:0000259" key="14">
    <source>
        <dbReference type="Pfam" id="PF04851"/>
    </source>
</evidence>
<feature type="compositionally biased region" description="Pro residues" evidence="13">
    <location>
        <begin position="90"/>
        <end position="106"/>
    </location>
</feature>
<feature type="domain" description="Helicase/UvrB N-terminal" evidence="14">
    <location>
        <begin position="1087"/>
        <end position="1225"/>
    </location>
</feature>
<dbReference type="PROSITE" id="PS50297">
    <property type="entry name" value="ANK_REP_REGION"/>
    <property type="match status" value="4"/>
</dbReference>
<proteinExistence type="predicted"/>
<feature type="coiled-coil region" evidence="12">
    <location>
        <begin position="3258"/>
        <end position="3289"/>
    </location>
</feature>
<dbReference type="PROSITE" id="PS51996">
    <property type="entry name" value="TR_MART"/>
    <property type="match status" value="1"/>
</dbReference>
<dbReference type="SMART" id="SM00580">
    <property type="entry name" value="PUG"/>
    <property type="match status" value="1"/>
</dbReference>
<dbReference type="OrthoDB" id="194358at2759"/>
<keyword evidence="8" id="KW-0833">Ubl conjugation pathway</keyword>
<dbReference type="SUPFAM" id="SSF48403">
    <property type="entry name" value="Ankyrin repeat"/>
    <property type="match status" value="2"/>
</dbReference>
<feature type="region of interest" description="Disordered" evidence="13">
    <location>
        <begin position="1645"/>
        <end position="1701"/>
    </location>
</feature>
<dbReference type="PROSITE" id="PS50096">
    <property type="entry name" value="IQ"/>
    <property type="match status" value="1"/>
</dbReference>
<protein>
    <recommendedName>
        <fullName evidence="3">RING-type E3 ubiquitin transferase</fullName>
        <ecNumber evidence="3">2.3.2.27</ecNumber>
    </recommendedName>
</protein>
<evidence type="ECO:0000256" key="1">
    <source>
        <dbReference type="ARBA" id="ARBA00000900"/>
    </source>
</evidence>
<dbReference type="EC" id="2.3.2.27" evidence="3"/>
<evidence type="ECO:0000256" key="6">
    <source>
        <dbReference type="ARBA" id="ARBA00022737"/>
    </source>
</evidence>
<dbReference type="GO" id="GO:0008270">
    <property type="term" value="F:zinc ion binding"/>
    <property type="evidence" value="ECO:0007669"/>
    <property type="project" value="UniProtKB-KW"/>
</dbReference>
<dbReference type="SUPFAM" id="SSF56399">
    <property type="entry name" value="ADP-ribosylation"/>
    <property type="match status" value="1"/>
</dbReference>
<dbReference type="GO" id="GO:0003677">
    <property type="term" value="F:DNA binding"/>
    <property type="evidence" value="ECO:0007669"/>
    <property type="project" value="InterPro"/>
</dbReference>
<evidence type="ECO:0000256" key="5">
    <source>
        <dbReference type="ARBA" id="ARBA00022723"/>
    </source>
</evidence>
<evidence type="ECO:0000313" key="17">
    <source>
        <dbReference type="EMBL" id="KOO32547.1"/>
    </source>
</evidence>
<keyword evidence="7" id="KW-0863">Zinc-finger</keyword>
<dbReference type="PANTHER" id="PTHR23206:SF7">
    <property type="entry name" value="PROTEIN KINASE DOMAIN-CONTAINING PROTEIN"/>
    <property type="match status" value="1"/>
</dbReference>
<dbReference type="Gene3D" id="3.40.50.300">
    <property type="entry name" value="P-loop containing nucleotide triphosphate hydrolases"/>
    <property type="match status" value="1"/>
</dbReference>
<accession>A0A0M0K1U1</accession>
<dbReference type="InterPro" id="IPR018997">
    <property type="entry name" value="PUB_domain"/>
</dbReference>
<feature type="repeat" description="ANK" evidence="11">
    <location>
        <begin position="2834"/>
        <end position="2866"/>
    </location>
</feature>
<feature type="compositionally biased region" description="Basic and acidic residues" evidence="13">
    <location>
        <begin position="3044"/>
        <end position="3063"/>
    </location>
</feature>
<dbReference type="CDD" id="cd09212">
    <property type="entry name" value="PUB"/>
    <property type="match status" value="1"/>
</dbReference>
<feature type="region of interest" description="Disordered" evidence="13">
    <location>
        <begin position="3040"/>
        <end position="3063"/>
    </location>
</feature>
<sequence length="3671" mass="400853">MQVAVQERCTGVEAELLSPVPSFDNSMDPELRDLLAGVNQDALMILADNDICSVDDAKLLSATDLEKMGIKLGSRNRILNLLALSPPPVSPAPLPPPSAPPAPATPAPLHDVEQSPVAIEGGQGAVDGLEDFLKAAKCEDWLVRAATWCKENGAETLDELLQCQPSTHAMFVDALNLPVVKREQLERQLAKRLREQSSSADDHSTIPKSAAVNTPAAEAASTAIANKFLPDLPTFVFGDRSLFEDGILARVGNLSRSVQEEFEENERGFWLPELRYVTEQPAREAYPSTKGVAPSDALVPSFTRDLGRTGWVLSKFHEAQPTEGNGPGQIPERLSLAETAVLRTYTGPWFKAINFYLRYLPEVHCCDVLPYHEHHDPRRCFLAKPGHEDVCHACNKPKSKHFIQTLDSWATSAALLVGGILKLRCASTPMTVYRGVKESSIRLPESFIERRDAFACGVELAPMSTTEAKEVAQSYAGDDFGSLFQIEFDAANLGAQLGFLSQYPKEEELVYPPGTMLTCMAVEPLEGQASKRLLRINCSINPDKQVKDAIAAIKTHLDMPGPQGALPRMYMLVVLQTPPVLFSHVRSHLSPLQQLASTALADQCAQWLAKGKATICLRDADPYAVRRSLMRSQTHCLVWHGLGYDVAPSTCSGSLTIMTLAAEISDLPKVRRPRVALVALQHGAERAAKHLSDHGKIGCVFWVRTTNEPPLLHELLSIVVDPILEYVCLGVLGEKLMKYFGEARMNLSSHIADGGCVGSPTRVDWPTSPASTSPLWIERETTALLRPSNLVDESTHELCESLSSLQLLACDVPEVEELRKILVARRERVVAVLGGSGATTDEKLAHRCRSIALEATMSLLMRRTSSFVLIWRISDEQSLNEGMDRIKAAGSLAAVLVWVDLVESLPLVQLSTLLKPILARVREAACAVVLTCLGTHAQQMQALDEDLGLGKMLRIGQADEAEMESDASTRHDELRFTLHAPGGQAVDPMSVVEPTVLQAAIEAALGGQHPLAAMYVNDEQAILARIPVTDVAFLHGLRDKVLEGRFAVELTDGLRKLQSSVSLDVKVDLSAFVELYERSVVRLDKLTKHQQQKRLECNGHQSVRIEAPAGGGKTFIALHEMLGVLQLENAAVLFVAPREALAVFVASWIRIRLELDNKYKSDEMLCRLWFLFLPFDQGVRRASLSDDGSFKQPSADEMPKEFSMVVVDEGHHIYNNPAMRETVESHVTPSRTRRIVLADVSQSLGRDIAYPPAHRVVELTEVVRCSKRIVQAASVVQLGGERKLHTQCHHKSDGPPVKSFLFELAASSSSAERFHAYAERVMAALEHIANRFPRLELRNRVAILVPDAPFLDGLKPQLMAAFQARGRRSDQTPGQQYNLIEAREAASALRCRGRSGDGEALVLDTIGNFDGLERLIVIAVGLDAPLDKESDDAFLETRSRLYRALTRAHMLAMVVNEAVRGGLLEWLNLIKLKEGQFDPQAELARINADAAEAEVKRRLEIDKALQAAIERRARARAVPCSLTEEEHTRVRSLIDRAVTTGGQSLEAAADAQLDSWCTQKDALRIQISSAETSELLIYDLLGPKFTARSLEGQAVTEQTVWDTSANSTLMFNPDTLMFNPLQQEGADAAAKAAAKAAAEAAKAEAKEAQEVESEARRKAQEVESEARRKAQEEEDRRRLQEGKFDREAESAAPAASLAEQEQLEQRVRLAAAARLAMQPPPLEEEQPVPLTTGGQSLEAVADAQLDSWCQQLDHKVLVAWLRDTCRLPEDELVSVADIFLEEKFRTVSQIEALQGRHREHWPEKLSNGHRVSIDDAVLRTRQPQMPPAPPPSLASSSSREIVDLLAQRCHEPDADVEDVIAFFEAIRLQQYVPMLRERDVDGPLLLYLVEQGMESLKELVPNNLDAIKVRAKLRPHTTIMSSTASSLPHPLLPETMKFNPLQLDGDLQTQSGPMIEELVEMDDADLAQEMDDADIAQALALSMLKPSRHASETYRLPSVSDLPEATLTILLKVLSNVIENPENPRFRSLHKTNKALSQNLFPHQDAVAFLCACGFEESNEGVQLPEGADLKLVDEALNSVRAALGPAGKSAVDQIMEAVKGAGAFSAGGSVSDLAPPAAELAVWRRQQGLGIVGFIFEGETPHALLELGTRVLDIGAVVEGSDSPVYGTVVGWTTAQGRFYDTSAGCSNKNGCVRVYYDKKPSAHDGNPWNVMAANRLLFLDAAAPDPPYDTLTRSRPPEAKGDYGGKFGVGSRVRVKKSVSAPAYGWGGVEHGMEGVVIKIDSDGDLKVDFPGYTGWSCKASEMEAVGGDGGGMGGGTGSRTGGGHSAPSKRDTTQREHLKMQKSQMMQMLQMARIAHEAASPASSGHASVWAHGAPHPDLRIGVRVRDSRSGVCGYVLGWVHKGVHYGDVSGGLESGGERGARVRFDRTTQEIPKHEWNLDARRLEFITGDLNNIFMAAAESVTRLEALLNSPECNPNVQDASGASPLWHACRAGSLECTRLLLERRADVQIQPRGKLSPLGEAARNGFVVCVQLLLEHGANMEAIDDEQTTPLFAAVRGAHSSCVEALVNARANLECKTKPLECTPLGWLCCVEPNLNLPILQMLLQGRANVDTYQFDAIARSMSPLHFAVLGDRTDAVKWLLANGANIHALDADGDPPVLVACVADHPECCRLLLGAKADANTTKDDGTTLLNAAAHGGSTECVQLLLEHGAAQTINKMDRIGTHAMHWACQDAYPKILELLCKAKADVENKNGKGGSPLLLALTYEEVRKDVKLECVRILIEHKVDVNAIDPRDGESPLGFVSKKGSIEAAALLLKAGATATIGHKDHRGAHPMHWACQEANPPLLKLLIEAKGNVEQPNGKGGTPLMLATCDPGPRNVECLRMLLKAKADPNQLDHDGDPAIIRTMIRDDEAQSAALLEAGARANATDHHGISLVQRFGALAQPKMLRLLIQHGADVSGVLDLVQVGFSSGMVKKPVEAQNEVLQLLRDAPSVRARFLEEQPVKEQAEAKEAEAQLAAEAAAVIKMQAMQRGKLARRKAQEEEERRRRQEHAAAERRRANDRKGLVAWLRDTCRLPEDELVSVADIFLEEKFRTVSQIEALQGLNLELWPEKLSKGHRVSIDEAKAADEKAAAAKAADNAAAEKAFAGAAAAEAAEELRRRATALGFLQVLTPAGIADDATLKKSIAWCDEMGATSVSDIVECDMVDDFVRHLGLRPTPDKKLRTMLQALTTASSSSNPGRPMALTTPPSVLEVLQLEAEARRKAQEEEERRRRQEHAAAERRCADDRKVLVAWLRDTCRLPEDELVSVADIFLEEKFRTVSQIEALQGRHREDWPEKLSNGHRVSIDDSVLRTRHTMSLKLLDTMPLLEPMWENGLVWIRERADDDVKLCECNVGGIGRDAGASAAGDHGDPSTRAAAKLLAMLDQASSHVSATSIATQHTVDKVVLCKSNSRSMAFTLAAKKLSQRAADTSTFGLAHEMRAGFGASSDAGPDGNEEARKKVLERFLTWPSLWCDTRLEHSRVLLVYHTPPSEEIARKILLGGFANLGKRDVGYYGSGIYVTLDLDYCMEYATDKRGSTPVIVCAFVMGVAFPIVESPKNPNGFLGKPLVVKADTHLVVVSRSDGASEPVPFESWASTRTCTELVARNDAQVLPLGYMMLSKKG</sequence>
<feature type="repeat" description="ANK" evidence="11">
    <location>
        <begin position="2625"/>
        <end position="2657"/>
    </location>
</feature>
<feature type="repeat" description="ANK" evidence="11">
    <location>
        <begin position="2691"/>
        <end position="2723"/>
    </location>
</feature>
<name>A0A0M0K1U1_9EUKA</name>
<feature type="domain" description="PUB" evidence="15">
    <location>
        <begin position="2006"/>
        <end position="2074"/>
    </location>
</feature>
<evidence type="ECO:0000259" key="16">
    <source>
        <dbReference type="Pfam" id="PF18346"/>
    </source>
</evidence>
<dbReference type="GO" id="GO:0005524">
    <property type="term" value="F:ATP binding"/>
    <property type="evidence" value="ECO:0007669"/>
    <property type="project" value="InterPro"/>
</dbReference>
<feature type="compositionally biased region" description="Basic and acidic residues" evidence="13">
    <location>
        <begin position="2331"/>
        <end position="2340"/>
    </location>
</feature>
<dbReference type="SUPFAM" id="SSF143503">
    <property type="entry name" value="PUG domain-like"/>
    <property type="match status" value="1"/>
</dbReference>
<organism evidence="17 18">
    <name type="scientific">Chrysochromulina tobinii</name>
    <dbReference type="NCBI Taxonomy" id="1460289"/>
    <lineage>
        <taxon>Eukaryota</taxon>
        <taxon>Haptista</taxon>
        <taxon>Haptophyta</taxon>
        <taxon>Prymnesiophyceae</taxon>
        <taxon>Prymnesiales</taxon>
        <taxon>Chrysochromulinaceae</taxon>
        <taxon>Chrysochromulina</taxon>
    </lineage>
</organism>
<evidence type="ECO:0000256" key="3">
    <source>
        <dbReference type="ARBA" id="ARBA00012483"/>
    </source>
</evidence>
<comment type="caution">
    <text evidence="17">The sequence shown here is derived from an EMBL/GenBank/DDBJ whole genome shotgun (WGS) entry which is preliminary data.</text>
</comment>
<dbReference type="InterPro" id="IPR040847">
    <property type="entry name" value="SH3_15"/>
</dbReference>
<comment type="catalytic activity">
    <reaction evidence="1">
        <text>S-ubiquitinyl-[E2 ubiquitin-conjugating enzyme]-L-cysteine + [acceptor protein]-L-lysine = [E2 ubiquitin-conjugating enzyme]-L-cysteine + N(6)-ubiquitinyl-[acceptor protein]-L-lysine.</text>
        <dbReference type="EC" id="2.3.2.27"/>
    </reaction>
</comment>
<dbReference type="SUPFAM" id="SSF52540">
    <property type="entry name" value="P-loop containing nucleoside triphosphate hydrolases"/>
    <property type="match status" value="1"/>
</dbReference>
<dbReference type="InterPro" id="IPR002110">
    <property type="entry name" value="Ankyrin_rpt"/>
</dbReference>
<feature type="compositionally biased region" description="Basic and acidic residues" evidence="13">
    <location>
        <begin position="191"/>
        <end position="205"/>
    </location>
</feature>
<feature type="repeat" description="ANK" evidence="11">
    <location>
        <begin position="2518"/>
        <end position="2550"/>
    </location>
</feature>
<feature type="compositionally biased region" description="Gly residues" evidence="13">
    <location>
        <begin position="2309"/>
        <end position="2327"/>
    </location>
</feature>
<feature type="region of interest" description="Disordered" evidence="13">
    <location>
        <begin position="90"/>
        <end position="109"/>
    </location>
</feature>
<feature type="domain" description="Mind bomb SH3 repeat" evidence="16">
    <location>
        <begin position="2249"/>
        <end position="2305"/>
    </location>
</feature>
<feature type="region of interest" description="Disordered" evidence="13">
    <location>
        <begin position="191"/>
        <end position="213"/>
    </location>
</feature>
<feature type="repeat" description="ANK" evidence="11">
    <location>
        <begin position="2799"/>
        <end position="2831"/>
    </location>
</feature>
<feature type="repeat" description="ANK" evidence="11">
    <location>
        <begin position="2485"/>
        <end position="2517"/>
    </location>
</feature>
<dbReference type="EMBL" id="JWZX01001743">
    <property type="protein sequence ID" value="KOO32547.1"/>
    <property type="molecule type" value="Genomic_DNA"/>
</dbReference>
<evidence type="ECO:0000256" key="7">
    <source>
        <dbReference type="ARBA" id="ARBA00022771"/>
    </source>
</evidence>
<feature type="compositionally biased region" description="Basic and acidic residues" evidence="13">
    <location>
        <begin position="1645"/>
        <end position="1689"/>
    </location>
</feature>
<comment type="pathway">
    <text evidence="2">Protein modification; protein ubiquitination.</text>
</comment>
<dbReference type="GO" id="GO:0061630">
    <property type="term" value="F:ubiquitin protein ligase activity"/>
    <property type="evidence" value="ECO:0007669"/>
    <property type="project" value="UniProtKB-EC"/>
</dbReference>
<dbReference type="InterPro" id="IPR027417">
    <property type="entry name" value="P-loop_NTPase"/>
</dbReference>
<dbReference type="Pfam" id="PF12796">
    <property type="entry name" value="Ank_2"/>
    <property type="match status" value="4"/>
</dbReference>
<feature type="region of interest" description="Disordered" evidence="13">
    <location>
        <begin position="2308"/>
        <end position="2340"/>
    </location>
</feature>
<reference evidence="18" key="1">
    <citation type="journal article" date="2015" name="PLoS Genet.">
        <title>Genome Sequence and Transcriptome Analyses of Chrysochromulina tobin: Metabolic Tools for Enhanced Algal Fitness in the Prominent Order Prymnesiales (Haptophyceae).</title>
        <authorList>
            <person name="Hovde B.T."/>
            <person name="Deodato C.R."/>
            <person name="Hunsperger H.M."/>
            <person name="Ryken S.A."/>
            <person name="Yost W."/>
            <person name="Jha R.K."/>
            <person name="Patterson J."/>
            <person name="Monnat R.J. Jr."/>
            <person name="Barlow S.B."/>
            <person name="Starkenburg S.R."/>
            <person name="Cattolico R.A."/>
        </authorList>
    </citation>
    <scope>NUCLEOTIDE SEQUENCE</scope>
    <source>
        <strain evidence="18">CCMP291</strain>
    </source>
</reference>
<evidence type="ECO:0000256" key="4">
    <source>
        <dbReference type="ARBA" id="ARBA00022679"/>
    </source>
</evidence>
<dbReference type="InterPro" id="IPR036339">
    <property type="entry name" value="PUB-like_dom_sf"/>
</dbReference>
<keyword evidence="10 11" id="KW-0040">ANK repeat</keyword>
<dbReference type="PROSITE" id="PS50088">
    <property type="entry name" value="ANK_REPEAT"/>
    <property type="match status" value="6"/>
</dbReference>
<evidence type="ECO:0000256" key="10">
    <source>
        <dbReference type="ARBA" id="ARBA00023043"/>
    </source>
</evidence>
<dbReference type="Pfam" id="PF04851">
    <property type="entry name" value="ResIII"/>
    <property type="match status" value="1"/>
</dbReference>
<evidence type="ECO:0000256" key="8">
    <source>
        <dbReference type="ARBA" id="ARBA00022786"/>
    </source>
</evidence>
<gene>
    <name evidence="17" type="ORF">Ctob_009988</name>
</gene>
<dbReference type="SMART" id="SM00248">
    <property type="entry name" value="ANK"/>
    <property type="match status" value="13"/>
</dbReference>
<keyword evidence="9" id="KW-0862">Zinc</keyword>
<dbReference type="Gene3D" id="1.25.40.20">
    <property type="entry name" value="Ankyrin repeat-containing domain"/>
    <property type="match status" value="2"/>
</dbReference>
<dbReference type="Gene3D" id="3.90.176.10">
    <property type="entry name" value="Toxin ADP-ribosyltransferase, Chain A, domain 1"/>
    <property type="match status" value="1"/>
</dbReference>
<evidence type="ECO:0000256" key="11">
    <source>
        <dbReference type="PROSITE-ProRule" id="PRU00023"/>
    </source>
</evidence>
<evidence type="ECO:0000256" key="13">
    <source>
        <dbReference type="SAM" id="MobiDB-lite"/>
    </source>
</evidence>
<keyword evidence="4" id="KW-0808">Transferase</keyword>
<dbReference type="PANTHER" id="PTHR23206">
    <property type="entry name" value="MASK PROTEIN"/>
    <property type="match status" value="1"/>
</dbReference>
<dbReference type="GO" id="GO:0016567">
    <property type="term" value="P:protein ubiquitination"/>
    <property type="evidence" value="ECO:0007669"/>
    <property type="project" value="UniProtKB-UniPathway"/>
</dbReference>